<keyword evidence="4" id="KW-1185">Reference proteome</keyword>
<keyword evidence="1" id="KW-1133">Transmembrane helix</keyword>
<protein>
    <submittedName>
        <fullName evidence="3">Pilus assembly protein</fullName>
    </submittedName>
</protein>
<dbReference type="RefSeq" id="WP_123877704.1">
    <property type="nucleotide sequence ID" value="NZ_RPFZ01000001.1"/>
</dbReference>
<reference evidence="3 4" key="1">
    <citation type="submission" date="2018-11" db="EMBL/GenBank/DDBJ databases">
        <title>Erythrobacter spongiae sp. nov., isolated from a marine sponge.</title>
        <authorList>
            <person name="Zhuang L."/>
            <person name="Luo L."/>
        </authorList>
    </citation>
    <scope>NUCLEOTIDE SEQUENCE [LARGE SCALE GENOMIC DNA]</scope>
    <source>
        <strain evidence="3 4">HN-E23</strain>
    </source>
</reference>
<dbReference type="Proteomes" id="UP000275232">
    <property type="component" value="Unassembled WGS sequence"/>
</dbReference>
<evidence type="ECO:0000256" key="1">
    <source>
        <dbReference type="SAM" id="Phobius"/>
    </source>
</evidence>
<dbReference type="OrthoDB" id="7306064at2"/>
<accession>A0A3N5D749</accession>
<organism evidence="3 4">
    <name type="scientific">Aurantiacibacter spongiae</name>
    <dbReference type="NCBI Taxonomy" id="2488860"/>
    <lineage>
        <taxon>Bacteria</taxon>
        <taxon>Pseudomonadati</taxon>
        <taxon>Pseudomonadota</taxon>
        <taxon>Alphaproteobacteria</taxon>
        <taxon>Sphingomonadales</taxon>
        <taxon>Erythrobacteraceae</taxon>
        <taxon>Aurantiacibacter</taxon>
    </lineage>
</organism>
<evidence type="ECO:0000313" key="3">
    <source>
        <dbReference type="EMBL" id="RPF70338.1"/>
    </source>
</evidence>
<dbReference type="AlphaFoldDB" id="A0A3N5D749"/>
<dbReference type="InterPro" id="IPR012495">
    <property type="entry name" value="TadE-like_dom"/>
</dbReference>
<evidence type="ECO:0000313" key="4">
    <source>
        <dbReference type="Proteomes" id="UP000275232"/>
    </source>
</evidence>
<proteinExistence type="predicted"/>
<evidence type="ECO:0000259" key="2">
    <source>
        <dbReference type="Pfam" id="PF07811"/>
    </source>
</evidence>
<keyword evidence="1" id="KW-0812">Transmembrane</keyword>
<dbReference type="Pfam" id="PF07811">
    <property type="entry name" value="TadE"/>
    <property type="match status" value="1"/>
</dbReference>
<sequence>MKGGIRKLAADETGVTVVEFALIAPVLALTLMGLFDFSYNIYAETMIEGAVQKAARDSTIETYANSPADLDGHVEHAVQQIVPRSDVVFSRSAYTDYADIGRAEEFTDSNDDGICNDGEPFVDANGNNAWDTDRGTSTTGGAKDAVLYEVTATYDRMFPLAGLLGFDNEVSVYARTVLRNQPYDEQAARRSVGNCP</sequence>
<feature type="domain" description="TadE-like" evidence="2">
    <location>
        <begin position="14"/>
        <end position="56"/>
    </location>
</feature>
<name>A0A3N5D749_9SPHN</name>
<gene>
    <name evidence="3" type="ORF">EG799_00845</name>
</gene>
<feature type="transmembrane region" description="Helical" evidence="1">
    <location>
        <begin position="20"/>
        <end position="39"/>
    </location>
</feature>
<keyword evidence="1" id="KW-0472">Membrane</keyword>
<comment type="caution">
    <text evidence="3">The sequence shown here is derived from an EMBL/GenBank/DDBJ whole genome shotgun (WGS) entry which is preliminary data.</text>
</comment>
<dbReference type="EMBL" id="RPFZ01000001">
    <property type="protein sequence ID" value="RPF70338.1"/>
    <property type="molecule type" value="Genomic_DNA"/>
</dbReference>